<comment type="subcellular location">
    <subcellularLocation>
        <location evidence="1">Nucleus</location>
    </subcellularLocation>
</comment>
<accession>A0A2C5YAF7</accession>
<feature type="domain" description="Myb-like" evidence="5">
    <location>
        <begin position="253"/>
        <end position="327"/>
    </location>
</feature>
<evidence type="ECO:0000256" key="3">
    <source>
        <dbReference type="ARBA" id="ARBA00023242"/>
    </source>
</evidence>
<feature type="region of interest" description="Disordered" evidence="4">
    <location>
        <begin position="460"/>
        <end position="501"/>
    </location>
</feature>
<dbReference type="InterPro" id="IPR001005">
    <property type="entry name" value="SANT/Myb"/>
</dbReference>
<dbReference type="SUPFAM" id="SSF46689">
    <property type="entry name" value="Homeodomain-like"/>
    <property type="match status" value="1"/>
</dbReference>
<dbReference type="CDD" id="cd00167">
    <property type="entry name" value="SANT"/>
    <property type="match status" value="2"/>
</dbReference>
<evidence type="ECO:0000313" key="8">
    <source>
        <dbReference type="Proteomes" id="UP000226192"/>
    </source>
</evidence>
<proteinExistence type="predicted"/>
<dbReference type="GO" id="GO:0005634">
    <property type="term" value="C:nucleus"/>
    <property type="evidence" value="ECO:0007669"/>
    <property type="project" value="UniProtKB-SubCell"/>
</dbReference>
<dbReference type="PANTHER" id="PTHR46380:SF2">
    <property type="entry name" value="CYCLIN-D-BINDING MYB-LIKE TRANSCRIPTION FACTOR 1"/>
    <property type="match status" value="1"/>
</dbReference>
<dbReference type="EMBL" id="NJET01000030">
    <property type="protein sequence ID" value="PHH64450.1"/>
    <property type="molecule type" value="Genomic_DNA"/>
</dbReference>
<dbReference type="AlphaFoldDB" id="A0A2C5YAF7"/>
<dbReference type="SMART" id="SM00717">
    <property type="entry name" value="SANT"/>
    <property type="match status" value="2"/>
</dbReference>
<feature type="domain" description="Myb-like" evidence="5">
    <location>
        <begin position="201"/>
        <end position="250"/>
    </location>
</feature>
<evidence type="ECO:0000256" key="2">
    <source>
        <dbReference type="ARBA" id="ARBA00023125"/>
    </source>
</evidence>
<evidence type="ECO:0000313" key="7">
    <source>
        <dbReference type="EMBL" id="PHH64450.1"/>
    </source>
</evidence>
<dbReference type="PROSITE" id="PS50090">
    <property type="entry name" value="MYB_LIKE"/>
    <property type="match status" value="2"/>
</dbReference>
<comment type="caution">
    <text evidence="7">The sequence shown here is derived from an EMBL/GenBank/DDBJ whole genome shotgun (WGS) entry which is preliminary data.</text>
</comment>
<dbReference type="GO" id="GO:0003700">
    <property type="term" value="F:DNA-binding transcription factor activity"/>
    <property type="evidence" value="ECO:0007669"/>
    <property type="project" value="TreeGrafter"/>
</dbReference>
<dbReference type="PROSITE" id="PS51294">
    <property type="entry name" value="HTH_MYB"/>
    <property type="match status" value="1"/>
</dbReference>
<keyword evidence="2" id="KW-0238">DNA-binding</keyword>
<dbReference type="InterPro" id="IPR009057">
    <property type="entry name" value="Homeodomain-like_sf"/>
</dbReference>
<name>A0A2C5YAF7_9HYPO</name>
<dbReference type="OrthoDB" id="39591at2759"/>
<keyword evidence="3" id="KW-0539">Nucleus</keyword>
<dbReference type="InterPro" id="IPR051651">
    <property type="entry name" value="DMTF1_DNA-bind_reg"/>
</dbReference>
<evidence type="ECO:0000256" key="4">
    <source>
        <dbReference type="SAM" id="MobiDB-lite"/>
    </source>
</evidence>
<keyword evidence="8" id="KW-1185">Reference proteome</keyword>
<dbReference type="PANTHER" id="PTHR46380">
    <property type="entry name" value="CYCLIN-D-BINDING MYB-LIKE TRANSCRIPTION FACTOR 1"/>
    <property type="match status" value="1"/>
</dbReference>
<dbReference type="Gene3D" id="1.10.10.60">
    <property type="entry name" value="Homeodomain-like"/>
    <property type="match status" value="2"/>
</dbReference>
<organism evidence="7 8">
    <name type="scientific">Ophiocordyceps australis</name>
    <dbReference type="NCBI Taxonomy" id="1399860"/>
    <lineage>
        <taxon>Eukaryota</taxon>
        <taxon>Fungi</taxon>
        <taxon>Dikarya</taxon>
        <taxon>Ascomycota</taxon>
        <taxon>Pezizomycotina</taxon>
        <taxon>Sordariomycetes</taxon>
        <taxon>Hypocreomycetidae</taxon>
        <taxon>Hypocreales</taxon>
        <taxon>Ophiocordycipitaceae</taxon>
        <taxon>Ophiocordyceps</taxon>
    </lineage>
</organism>
<evidence type="ECO:0008006" key="9">
    <source>
        <dbReference type="Google" id="ProtNLM"/>
    </source>
</evidence>
<feature type="domain" description="HTH myb-type" evidence="6">
    <location>
        <begin position="201"/>
        <end position="254"/>
    </location>
</feature>
<dbReference type="GO" id="GO:0000976">
    <property type="term" value="F:transcription cis-regulatory region binding"/>
    <property type="evidence" value="ECO:0007669"/>
    <property type="project" value="TreeGrafter"/>
</dbReference>
<evidence type="ECO:0000259" key="6">
    <source>
        <dbReference type="PROSITE" id="PS51294"/>
    </source>
</evidence>
<protein>
    <recommendedName>
        <fullName evidence="9">Myb-like domain-containing protein</fullName>
    </recommendedName>
</protein>
<dbReference type="Pfam" id="PF00249">
    <property type="entry name" value="Myb_DNA-binding"/>
    <property type="match status" value="1"/>
</dbReference>
<sequence length="566" mass="64366">MSNESSRPSLEARQDAPESMDTGEPEDAATSPRLTRSSRKRAKPTYFEQPPEVETFATENQGLEGLASSPELTPKSRKRSKTSGSKSNRDKKRGRQSVAQSADGNLVEDAEGQSSQTPRRSHRDGFIHGRFSDQELSHISNTVISFRNEHGMTQEEVNDMIQAPGGTTAGDAHAQLWSRIFAVCPDRHRQKVINITRKKFHNFVARGTWTQEQDAELSDLIAIHGPKWSKIAGLINRHPEDLRDRYRNYLVCGTNQRKDAWDEMEEARLTQFVIEAMASIDDLRQSEPDREILRRSYEDLIDWQNISERMNRTRSRLQCITKWKSLNLRTHGKDRLVSREPNSQISFRLEKARRQIQAMPDEERLRLLLAIHATSVGKDSKIPWTRLIDKHFRNQWQRSTQILLWQRLKQTVPEWETRTTRDCAQYLVEQYNQTGTLPDLRAEGYDDALEMELLKSKAASSTRSSGACASKEHANTKSAAIVENSDDEDDDDKNAPNSNTGEAALDAISQAVSENLPDILAETIPEPDNMVERAVETIQDAAQHTMAQMMPVEMHDDDLKVDPALT</sequence>
<evidence type="ECO:0000259" key="5">
    <source>
        <dbReference type="PROSITE" id="PS50090"/>
    </source>
</evidence>
<feature type="compositionally biased region" description="Basic and acidic residues" evidence="4">
    <location>
        <begin position="123"/>
        <end position="132"/>
    </location>
</feature>
<dbReference type="Proteomes" id="UP000226192">
    <property type="component" value="Unassembled WGS sequence"/>
</dbReference>
<gene>
    <name evidence="7" type="ORF">CDD81_4525</name>
</gene>
<feature type="region of interest" description="Disordered" evidence="4">
    <location>
        <begin position="1"/>
        <end position="132"/>
    </location>
</feature>
<evidence type="ECO:0000256" key="1">
    <source>
        <dbReference type="ARBA" id="ARBA00004123"/>
    </source>
</evidence>
<dbReference type="InterPro" id="IPR017930">
    <property type="entry name" value="Myb_dom"/>
</dbReference>
<reference evidence="7 8" key="1">
    <citation type="submission" date="2017-06" db="EMBL/GenBank/DDBJ databases">
        <title>Ant-infecting Ophiocordyceps genomes reveal a high diversity of potential behavioral manipulation genes and a possible major role for enterotoxins.</title>
        <authorList>
            <person name="De Bekker C."/>
            <person name="Evans H.C."/>
            <person name="Brachmann A."/>
            <person name="Hughes D.P."/>
        </authorList>
    </citation>
    <scope>NUCLEOTIDE SEQUENCE [LARGE SCALE GENOMIC DNA]</scope>
    <source>
        <strain evidence="7 8">Map64</strain>
    </source>
</reference>
<dbReference type="STRING" id="1399860.A0A2C5YAF7"/>